<organism evidence="2 3">
    <name type="scientific">Pararge aegeria aegeria</name>
    <dbReference type="NCBI Taxonomy" id="348720"/>
    <lineage>
        <taxon>Eukaryota</taxon>
        <taxon>Metazoa</taxon>
        <taxon>Ecdysozoa</taxon>
        <taxon>Arthropoda</taxon>
        <taxon>Hexapoda</taxon>
        <taxon>Insecta</taxon>
        <taxon>Pterygota</taxon>
        <taxon>Neoptera</taxon>
        <taxon>Endopterygota</taxon>
        <taxon>Lepidoptera</taxon>
        <taxon>Glossata</taxon>
        <taxon>Ditrysia</taxon>
        <taxon>Papilionoidea</taxon>
        <taxon>Nymphalidae</taxon>
        <taxon>Satyrinae</taxon>
        <taxon>Satyrini</taxon>
        <taxon>Parargina</taxon>
        <taxon>Pararge</taxon>
    </lineage>
</organism>
<reference evidence="2" key="1">
    <citation type="submission" date="2022-03" db="EMBL/GenBank/DDBJ databases">
        <authorList>
            <person name="Lindestad O."/>
        </authorList>
    </citation>
    <scope>NUCLEOTIDE SEQUENCE</scope>
</reference>
<feature type="region of interest" description="Disordered" evidence="1">
    <location>
        <begin position="57"/>
        <end position="94"/>
    </location>
</feature>
<dbReference type="OrthoDB" id="7468849at2759"/>
<dbReference type="Proteomes" id="UP000838756">
    <property type="component" value="Unassembled WGS sequence"/>
</dbReference>
<proteinExistence type="predicted"/>
<evidence type="ECO:0000313" key="3">
    <source>
        <dbReference type="Proteomes" id="UP000838756"/>
    </source>
</evidence>
<sequence>MANAAIVDLYNVSGGCKWLRTQKPLWLVETLRLENEKHFPGQRAARDEGGLSARQLKNAAAEPPNRYAARHVLPSATNRERAAGGGRSPPSVHD</sequence>
<accession>A0A8S4RUS3</accession>
<gene>
    <name evidence="2" type="primary">jg25176</name>
    <name evidence="2" type="ORF">PAEG_LOCUS18590</name>
</gene>
<protein>
    <submittedName>
        <fullName evidence="2">Jg25176 protein</fullName>
    </submittedName>
</protein>
<dbReference type="AlphaFoldDB" id="A0A8S4RUS3"/>
<evidence type="ECO:0000256" key="1">
    <source>
        <dbReference type="SAM" id="MobiDB-lite"/>
    </source>
</evidence>
<keyword evidence="3" id="KW-1185">Reference proteome</keyword>
<name>A0A8S4RUS3_9NEOP</name>
<dbReference type="EMBL" id="CAKXAJ010025635">
    <property type="protein sequence ID" value="CAH2242243.1"/>
    <property type="molecule type" value="Genomic_DNA"/>
</dbReference>
<comment type="caution">
    <text evidence="2">The sequence shown here is derived from an EMBL/GenBank/DDBJ whole genome shotgun (WGS) entry which is preliminary data.</text>
</comment>
<evidence type="ECO:0000313" key="2">
    <source>
        <dbReference type="EMBL" id="CAH2242243.1"/>
    </source>
</evidence>